<protein>
    <submittedName>
        <fullName evidence="1">Uncharacterized protein</fullName>
    </submittedName>
</protein>
<dbReference type="OrthoDB" id="4980342at2759"/>
<organism evidence="1">
    <name type="scientific">Fusarium oxysporum f. sp. vasinfectum 25433</name>
    <dbReference type="NCBI Taxonomy" id="1089449"/>
    <lineage>
        <taxon>Eukaryota</taxon>
        <taxon>Fungi</taxon>
        <taxon>Dikarya</taxon>
        <taxon>Ascomycota</taxon>
        <taxon>Pezizomycotina</taxon>
        <taxon>Sordariomycetes</taxon>
        <taxon>Hypocreomycetidae</taxon>
        <taxon>Hypocreales</taxon>
        <taxon>Nectriaceae</taxon>
        <taxon>Fusarium</taxon>
        <taxon>Fusarium oxysporum species complex</taxon>
    </lineage>
</organism>
<accession>X0KHC2</accession>
<proteinExistence type="predicted"/>
<dbReference type="Proteomes" id="UP000030701">
    <property type="component" value="Unassembled WGS sequence"/>
</dbReference>
<sequence length="120" mass="13311">MSHCHHITEQARHILCYLAKKWNIGVDVDTGAALNPEGHERVIKPFADNLNASVPTMIVEDSIFGFGTGKDVEETTSRRVGKAAENMEDPLFWTFPIQGRPILSNGKELEEAGYESLQDA</sequence>
<reference evidence="1" key="1">
    <citation type="submission" date="2011-11" db="EMBL/GenBank/DDBJ databases">
        <title>The Genome Sequence of Fusarium oxysporum Cotton.</title>
        <authorList>
            <consortium name="The Broad Institute Genome Sequencing Platform"/>
            <person name="Ma L.-J."/>
            <person name="Gale L.R."/>
            <person name="Schwartz D.C."/>
            <person name="Zhou S."/>
            <person name="Corby-Kistler H."/>
            <person name="Young S.K."/>
            <person name="Zeng Q."/>
            <person name="Gargeya S."/>
            <person name="Fitzgerald M."/>
            <person name="Haas B."/>
            <person name="Abouelleil A."/>
            <person name="Alvarado L."/>
            <person name="Arachchi H.M."/>
            <person name="Berlin A."/>
            <person name="Brown A."/>
            <person name="Chapman S.B."/>
            <person name="Chen Z."/>
            <person name="Dunbar C."/>
            <person name="Freedman E."/>
            <person name="Gearin G."/>
            <person name="Goldberg J."/>
            <person name="Griggs A."/>
            <person name="Gujja S."/>
            <person name="Heiman D."/>
            <person name="Howarth C."/>
            <person name="Larson L."/>
            <person name="Lui A."/>
            <person name="MacDonald P.J.P."/>
            <person name="Montmayeur A."/>
            <person name="Murphy C."/>
            <person name="Neiman D."/>
            <person name="Pearson M."/>
            <person name="Priest M."/>
            <person name="Roberts A."/>
            <person name="Saif S."/>
            <person name="Shea T."/>
            <person name="Shenoy N."/>
            <person name="Sisk P."/>
            <person name="Stolte C."/>
            <person name="Sykes S."/>
            <person name="Wortman J."/>
            <person name="Nusbaum C."/>
            <person name="Birren B."/>
        </authorList>
    </citation>
    <scope>NUCLEOTIDE SEQUENCE [LARGE SCALE GENOMIC DNA]</scope>
    <source>
        <strain evidence="1">25433</strain>
    </source>
</reference>
<dbReference type="EMBL" id="KK035360">
    <property type="protein sequence ID" value="EXM12873.1"/>
    <property type="molecule type" value="Genomic_DNA"/>
</dbReference>
<dbReference type="AlphaFoldDB" id="X0KHC2"/>
<gene>
    <name evidence="1" type="ORF">FOTG_18654</name>
</gene>
<reference evidence="1" key="2">
    <citation type="submission" date="2014-03" db="EMBL/GenBank/DDBJ databases">
        <title>The Genome Annotation of Fusarium oxysporum Cotton.</title>
        <authorList>
            <consortium name="The Broad Institute Genomics Platform"/>
            <person name="Ma L.-J."/>
            <person name="Corby-Kistler H."/>
            <person name="Broz K."/>
            <person name="Gale L.R."/>
            <person name="Jonkers W."/>
            <person name="O'Donnell K."/>
            <person name="Ploetz R."/>
            <person name="Steinberg C."/>
            <person name="Schwartz D.C."/>
            <person name="VanEtten H."/>
            <person name="Zhou S."/>
            <person name="Young S.K."/>
            <person name="Zeng Q."/>
            <person name="Gargeya S."/>
            <person name="Fitzgerald M."/>
            <person name="Abouelleil A."/>
            <person name="Alvarado L."/>
            <person name="Chapman S.B."/>
            <person name="Gainer-Dewar J."/>
            <person name="Goldberg J."/>
            <person name="Griggs A."/>
            <person name="Gujja S."/>
            <person name="Hansen M."/>
            <person name="Howarth C."/>
            <person name="Imamovic A."/>
            <person name="Ireland A."/>
            <person name="Larimer J."/>
            <person name="McCowan C."/>
            <person name="Murphy C."/>
            <person name="Pearson M."/>
            <person name="Poon T.W."/>
            <person name="Priest M."/>
            <person name="Roberts A."/>
            <person name="Saif S."/>
            <person name="Shea T."/>
            <person name="Sykes S."/>
            <person name="Wortman J."/>
            <person name="Nusbaum C."/>
            <person name="Birren B."/>
        </authorList>
    </citation>
    <scope>NUCLEOTIDE SEQUENCE</scope>
    <source>
        <strain evidence="1">25433</strain>
    </source>
</reference>
<evidence type="ECO:0000313" key="1">
    <source>
        <dbReference type="EMBL" id="EXM12873.1"/>
    </source>
</evidence>
<dbReference type="HOGENOM" id="CLU_117281_0_0_1"/>
<name>X0KHC2_FUSOX</name>